<evidence type="ECO:0000313" key="2">
    <source>
        <dbReference type="EMBL" id="RJX49533.1"/>
    </source>
</evidence>
<gene>
    <name evidence="2" type="ORF">DP106_08680</name>
</gene>
<dbReference type="EMBL" id="QMDW01000010">
    <property type="protein sequence ID" value="RJX49533.1"/>
    <property type="molecule type" value="Genomic_DNA"/>
</dbReference>
<proteinExistence type="inferred from homology"/>
<evidence type="ECO:0000256" key="1">
    <source>
        <dbReference type="ARBA" id="ARBA00007073"/>
    </source>
</evidence>
<dbReference type="AlphaFoldDB" id="A0A3A6QDS2"/>
<accession>A0A3A6QDS2</accession>
<name>A0A3A6QDS2_9EURY</name>
<organism evidence="2 3">
    <name type="scientific">Halonotius pteroides</name>
    <dbReference type="NCBI Taxonomy" id="268735"/>
    <lineage>
        <taxon>Archaea</taxon>
        <taxon>Methanobacteriati</taxon>
        <taxon>Methanobacteriota</taxon>
        <taxon>Stenosarchaea group</taxon>
        <taxon>Halobacteria</taxon>
        <taxon>Halobacteriales</taxon>
        <taxon>Haloferacaceae</taxon>
        <taxon>Halonotius</taxon>
    </lineage>
</organism>
<dbReference type="Proteomes" id="UP000281564">
    <property type="component" value="Unassembled WGS sequence"/>
</dbReference>
<protein>
    <submittedName>
        <fullName evidence="2">KEOPS complex Pcc1-like subunit</fullName>
    </submittedName>
</protein>
<comment type="similarity">
    <text evidence="1">Belongs to the CTAG/PCC1 family.</text>
</comment>
<evidence type="ECO:0000313" key="3">
    <source>
        <dbReference type="Proteomes" id="UP000281564"/>
    </source>
</evidence>
<dbReference type="OrthoDB" id="8982at2157"/>
<dbReference type="Gene3D" id="3.30.310.50">
    <property type="entry name" value="Alpha-D-phosphohexomutase, C-terminal domain"/>
    <property type="match status" value="1"/>
</dbReference>
<reference evidence="2 3" key="1">
    <citation type="submission" date="2018-06" db="EMBL/GenBank/DDBJ databases">
        <title>Halonotius sp. F13-13 a new haloarchaeeon isolated from a solar saltern from Isla Cristina, Huelva, Spain.</title>
        <authorList>
            <person name="Duran-Viseras A."/>
            <person name="Sanchez-Porro C."/>
            <person name="Ventosa A."/>
        </authorList>
    </citation>
    <scope>NUCLEOTIDE SEQUENCE [LARGE SCALE GENOMIC DNA]</scope>
    <source>
        <strain evidence="2 3">CECT 7525</strain>
    </source>
</reference>
<keyword evidence="3" id="KW-1185">Reference proteome</keyword>
<dbReference type="NCBIfam" id="NF011470">
    <property type="entry name" value="PRK14887.1"/>
    <property type="match status" value="1"/>
</dbReference>
<sequence length="92" mass="10099">MSQLHSTQLRFKYPTATAARRVERSIAVEVGELDDDRSAVSVDRDGVVLTVEITAADRVALRAGINSWCRYVATAETVADDVLAQPQLRGLR</sequence>
<dbReference type="InterPro" id="IPR015419">
    <property type="entry name" value="CTAG/Pcc1"/>
</dbReference>
<dbReference type="Pfam" id="PF09341">
    <property type="entry name" value="Pcc1"/>
    <property type="match status" value="1"/>
</dbReference>
<comment type="caution">
    <text evidence="2">The sequence shown here is derived from an EMBL/GenBank/DDBJ whole genome shotgun (WGS) entry which is preliminary data.</text>
</comment>
<dbReference type="RefSeq" id="WP_120084732.1">
    <property type="nucleotide sequence ID" value="NZ_QMDW01000010.1"/>
</dbReference>